<evidence type="ECO:0000313" key="2">
    <source>
        <dbReference type="Proteomes" id="UP000770785"/>
    </source>
</evidence>
<protein>
    <submittedName>
        <fullName evidence="1">Uncharacterized protein</fullName>
    </submittedName>
</protein>
<gene>
    <name evidence="1" type="ORF">GGR27_000492</name>
</gene>
<proteinExistence type="predicted"/>
<comment type="caution">
    <text evidence="1">The sequence shown here is derived from an EMBL/GenBank/DDBJ whole genome shotgun (WGS) entry which is preliminary data.</text>
</comment>
<dbReference type="RefSeq" id="WP_168035789.1">
    <property type="nucleotide sequence ID" value="NZ_JAATJH010000001.1"/>
</dbReference>
<accession>A0ABX0X7N4</accession>
<reference evidence="1 2" key="1">
    <citation type="submission" date="2020-03" db="EMBL/GenBank/DDBJ databases">
        <title>Genomic Encyclopedia of Type Strains, Phase IV (KMG-IV): sequencing the most valuable type-strain genomes for metagenomic binning, comparative biology and taxonomic classification.</title>
        <authorList>
            <person name="Goeker M."/>
        </authorList>
    </citation>
    <scope>NUCLEOTIDE SEQUENCE [LARGE SCALE GENOMIC DNA]</scope>
    <source>
        <strain evidence="1 2">DSM 105096</strain>
    </source>
</reference>
<organism evidence="1 2">
    <name type="scientific">Neolewinella antarctica</name>
    <dbReference type="NCBI Taxonomy" id="442734"/>
    <lineage>
        <taxon>Bacteria</taxon>
        <taxon>Pseudomonadati</taxon>
        <taxon>Bacteroidota</taxon>
        <taxon>Saprospiria</taxon>
        <taxon>Saprospirales</taxon>
        <taxon>Lewinellaceae</taxon>
        <taxon>Neolewinella</taxon>
    </lineage>
</organism>
<name>A0ABX0X7N4_9BACT</name>
<evidence type="ECO:0000313" key="1">
    <source>
        <dbReference type="EMBL" id="NJC25011.1"/>
    </source>
</evidence>
<keyword evidence="2" id="KW-1185">Reference proteome</keyword>
<sequence length="185" mass="20230">MRALLRYLVLFGGIVLMINGCDGVVSSRFGTLEQSTIDLTDTDVNIGDDDYVKVTNAVFTPVTIDVQSAVFWSADVRQSALLTGAQLSAWKNGERVRPQIIAWLKSPASTSAPISLNQFTKSNTAEGVIGHSTTTDAAAWAKQRFVIDESTHYLHLNQQPARWYWSLAMFLGGLTIAALPDLLNL</sequence>
<dbReference type="Proteomes" id="UP000770785">
    <property type="component" value="Unassembled WGS sequence"/>
</dbReference>
<dbReference type="EMBL" id="JAATJH010000001">
    <property type="protein sequence ID" value="NJC25011.1"/>
    <property type="molecule type" value="Genomic_DNA"/>
</dbReference>